<evidence type="ECO:0000256" key="1">
    <source>
        <dbReference type="ARBA" id="ARBA00022741"/>
    </source>
</evidence>
<dbReference type="InterPro" id="IPR014015">
    <property type="entry name" value="Helicase_SF3_DNA-vir"/>
</dbReference>
<name>A0ABX1PPV4_9RHOO</name>
<dbReference type="InterPro" id="IPR045455">
    <property type="entry name" value="NrS-1_pol-like_helicase"/>
</dbReference>
<keyword evidence="5" id="KW-1185">Reference proteome</keyword>
<gene>
    <name evidence="4" type="ORF">GO606_17310</name>
</gene>
<evidence type="ECO:0000313" key="4">
    <source>
        <dbReference type="EMBL" id="NMG26436.1"/>
    </source>
</evidence>
<dbReference type="EMBL" id="WTVG01000070">
    <property type="protein sequence ID" value="NMG26436.1"/>
    <property type="molecule type" value="Genomic_DNA"/>
</dbReference>
<proteinExistence type="predicted"/>
<dbReference type="PROSITE" id="PS51206">
    <property type="entry name" value="SF3_HELICASE_1"/>
    <property type="match status" value="1"/>
</dbReference>
<dbReference type="SUPFAM" id="SSF52540">
    <property type="entry name" value="P-loop containing nucleoside triphosphate hydrolases"/>
    <property type="match status" value="1"/>
</dbReference>
<dbReference type="Proteomes" id="UP000615989">
    <property type="component" value="Unassembled WGS sequence"/>
</dbReference>
<sequence>MVTYAYAALAAILTGRSDLQIFFYLFGPGGTGKSTFLRLATALVGQSNTYTTTLKALEEGQFETACLYGMRLVVINDAGKYGKAVDNLKAATGEDWLRNERKHVQQSQRSQFIYRGMVLIASNVRFTSTDQTSGIERRQRSIDMENVVSEAQKAAWREQGGEESVLHAEIPGLVNRLLKMPREEVARILNNPPRKAARSDFEALLVNNHVARWMVGCCAPDPKHHGVIGQSRELRAEGGRLVQEHKELHLYPSFLMFCAEERIQPFSRSRFKATVLDMARSLGHPVENKPAPGLNVDSFSGIRLLGQYESRYRWHDSIRDEEIEVPPNPFD</sequence>
<keyword evidence="1" id="KW-0547">Nucleotide-binding</keyword>
<keyword evidence="2" id="KW-0067">ATP-binding</keyword>
<dbReference type="Gene3D" id="3.40.50.300">
    <property type="entry name" value="P-loop containing nucleotide triphosphate hydrolases"/>
    <property type="match status" value="1"/>
</dbReference>
<dbReference type="InterPro" id="IPR027417">
    <property type="entry name" value="P-loop_NTPase"/>
</dbReference>
<accession>A0ABX1PPV4</accession>
<feature type="domain" description="SF3 helicase" evidence="3">
    <location>
        <begin position="1"/>
        <end position="157"/>
    </location>
</feature>
<reference evidence="4" key="1">
    <citation type="submission" date="2019-12" db="EMBL/GenBank/DDBJ databases">
        <title>Comparative genomics gives insights into the taxonomy of the Azoarcus-Aromatoleum group and reveals separate origins of nif in the plant-associated Azoarcus and non-plant-associated Aromatoleum sub-groups.</title>
        <authorList>
            <person name="Lafos M."/>
            <person name="Maluk M."/>
            <person name="Batista M."/>
            <person name="Junghare M."/>
            <person name="Carmona M."/>
            <person name="Faoro H."/>
            <person name="Cruz L.M."/>
            <person name="Battistoni F."/>
            <person name="De Souza E."/>
            <person name="Pedrosa F."/>
            <person name="Chen W.-M."/>
            <person name="Poole P.S."/>
            <person name="Dixon R.A."/>
            <person name="James E.K."/>
        </authorList>
    </citation>
    <scope>NUCLEOTIDE SEQUENCE</scope>
    <source>
        <strain evidence="4">LuFRes1</strain>
    </source>
</reference>
<dbReference type="RefSeq" id="WP_169119759.1">
    <property type="nucleotide sequence ID" value="NZ_WTVG02000036.1"/>
</dbReference>
<evidence type="ECO:0000259" key="3">
    <source>
        <dbReference type="PROSITE" id="PS51206"/>
    </source>
</evidence>
<organism evidence="4 5">
    <name type="scientific">Aromatoleum anaerobium</name>
    <dbReference type="NCBI Taxonomy" id="182180"/>
    <lineage>
        <taxon>Bacteria</taxon>
        <taxon>Pseudomonadati</taxon>
        <taxon>Pseudomonadota</taxon>
        <taxon>Betaproteobacteria</taxon>
        <taxon>Rhodocyclales</taxon>
        <taxon>Rhodocyclaceae</taxon>
        <taxon>Aromatoleum</taxon>
    </lineage>
</organism>
<evidence type="ECO:0000313" key="5">
    <source>
        <dbReference type="Proteomes" id="UP000615989"/>
    </source>
</evidence>
<protein>
    <recommendedName>
        <fullName evidence="3">SF3 helicase domain-containing protein</fullName>
    </recommendedName>
</protein>
<evidence type="ECO:0000256" key="2">
    <source>
        <dbReference type="ARBA" id="ARBA00022840"/>
    </source>
</evidence>
<dbReference type="Pfam" id="PF19263">
    <property type="entry name" value="DUF5906"/>
    <property type="match status" value="1"/>
</dbReference>
<comment type="caution">
    <text evidence="4">The sequence shown here is derived from an EMBL/GenBank/DDBJ whole genome shotgun (WGS) entry which is preliminary data.</text>
</comment>